<reference evidence="3" key="1">
    <citation type="journal article" date="2020" name="Stud. Mycol.">
        <title>101 Dothideomycetes genomes: a test case for predicting lifestyles and emergence of pathogens.</title>
        <authorList>
            <person name="Haridas S."/>
            <person name="Albert R."/>
            <person name="Binder M."/>
            <person name="Bloem J."/>
            <person name="Labutti K."/>
            <person name="Salamov A."/>
            <person name="Andreopoulos B."/>
            <person name="Baker S."/>
            <person name="Barry K."/>
            <person name="Bills G."/>
            <person name="Bluhm B."/>
            <person name="Cannon C."/>
            <person name="Castanera R."/>
            <person name="Culley D."/>
            <person name="Daum C."/>
            <person name="Ezra D."/>
            <person name="Gonzalez J."/>
            <person name="Henrissat B."/>
            <person name="Kuo A."/>
            <person name="Liang C."/>
            <person name="Lipzen A."/>
            <person name="Lutzoni F."/>
            <person name="Magnuson J."/>
            <person name="Mondo S."/>
            <person name="Nolan M."/>
            <person name="Ohm R."/>
            <person name="Pangilinan J."/>
            <person name="Park H.-J."/>
            <person name="Ramirez L."/>
            <person name="Alfaro M."/>
            <person name="Sun H."/>
            <person name="Tritt A."/>
            <person name="Yoshinaga Y."/>
            <person name="Zwiers L.-H."/>
            <person name="Turgeon B."/>
            <person name="Goodwin S."/>
            <person name="Spatafora J."/>
            <person name="Crous P."/>
            <person name="Grigoriev I."/>
        </authorList>
    </citation>
    <scope>NUCLEOTIDE SEQUENCE</scope>
    <source>
        <strain evidence="3">Tuck. ex Michener</strain>
    </source>
</reference>
<evidence type="ECO:0000256" key="1">
    <source>
        <dbReference type="ARBA" id="ARBA00023242"/>
    </source>
</evidence>
<evidence type="ECO:0000313" key="4">
    <source>
        <dbReference type="Proteomes" id="UP000800092"/>
    </source>
</evidence>
<dbReference type="Pfam" id="PF00172">
    <property type="entry name" value="Zn_clus"/>
    <property type="match status" value="1"/>
</dbReference>
<dbReference type="GO" id="GO:0008270">
    <property type="term" value="F:zinc ion binding"/>
    <property type="evidence" value="ECO:0007669"/>
    <property type="project" value="InterPro"/>
</dbReference>
<dbReference type="InterPro" id="IPR036864">
    <property type="entry name" value="Zn2-C6_fun-type_DNA-bd_sf"/>
</dbReference>
<accession>A0A6A6H0H5</accession>
<dbReference type="GO" id="GO:0000981">
    <property type="term" value="F:DNA-binding transcription factor activity, RNA polymerase II-specific"/>
    <property type="evidence" value="ECO:0007669"/>
    <property type="project" value="InterPro"/>
</dbReference>
<keyword evidence="4" id="KW-1185">Reference proteome</keyword>
<name>A0A6A6H0H5_VIRVR</name>
<evidence type="ECO:0000259" key="2">
    <source>
        <dbReference type="PROSITE" id="PS50048"/>
    </source>
</evidence>
<proteinExistence type="predicted"/>
<dbReference type="EMBL" id="ML991827">
    <property type="protein sequence ID" value="KAF2231399.1"/>
    <property type="molecule type" value="Genomic_DNA"/>
</dbReference>
<feature type="domain" description="Zn(2)-C6 fungal-type" evidence="2">
    <location>
        <begin position="7"/>
        <end position="37"/>
    </location>
</feature>
<dbReference type="AlphaFoldDB" id="A0A6A6H0H5"/>
<dbReference type="Proteomes" id="UP000800092">
    <property type="component" value="Unassembled WGS sequence"/>
</dbReference>
<organism evidence="3 4">
    <name type="scientific">Viridothelium virens</name>
    <name type="common">Speckled blister lichen</name>
    <name type="synonym">Trypethelium virens</name>
    <dbReference type="NCBI Taxonomy" id="1048519"/>
    <lineage>
        <taxon>Eukaryota</taxon>
        <taxon>Fungi</taxon>
        <taxon>Dikarya</taxon>
        <taxon>Ascomycota</taxon>
        <taxon>Pezizomycotina</taxon>
        <taxon>Dothideomycetes</taxon>
        <taxon>Dothideomycetes incertae sedis</taxon>
        <taxon>Trypetheliales</taxon>
        <taxon>Trypetheliaceae</taxon>
        <taxon>Viridothelium</taxon>
    </lineage>
</organism>
<sequence>MAPHQKCCAACHQAKRRCDLRIPKCGRCSTKDLTCQYRITQDSVRSQPSLCVLEANSYPQINSTISRPPSGGISNPALTDLDVDWSGSDLLLSPYLQSCPLDELNLSLEQTSMVEMAPSTVQYCISQLRSYPDLFARYGRTPFIHSRLYQENMPSPMQHAFTICVLNAGKSDLQRDMTYIVLNAEVHELLRAESSLSTFEDYLAHVQALILCQIVRLFDENVCQRTFAEQHDAVLAKWTDTLQSYLMQLFSPFLPCTAVEESEWKTWILMGSARRTVLTSHFLRGLYYARKTGVCSTVAVMADLPVSTRAVLWELESPTRWQLALKAAEPVLMPYKDYTTQWEEGSLSCADVGGFERLLIVACSGREKYEQRSGIRIRMHE</sequence>
<protein>
    <recommendedName>
        <fullName evidence="2">Zn(2)-C6 fungal-type domain-containing protein</fullName>
    </recommendedName>
</protein>
<dbReference type="OrthoDB" id="9930022at2759"/>
<dbReference type="SUPFAM" id="SSF57701">
    <property type="entry name" value="Zn2/Cys6 DNA-binding domain"/>
    <property type="match status" value="1"/>
</dbReference>
<dbReference type="CDD" id="cd00067">
    <property type="entry name" value="GAL4"/>
    <property type="match status" value="1"/>
</dbReference>
<dbReference type="PROSITE" id="PS50048">
    <property type="entry name" value="ZN2_CY6_FUNGAL_2"/>
    <property type="match status" value="1"/>
</dbReference>
<evidence type="ECO:0000313" key="3">
    <source>
        <dbReference type="EMBL" id="KAF2231399.1"/>
    </source>
</evidence>
<gene>
    <name evidence="3" type="ORF">EV356DRAFT_471828</name>
</gene>
<keyword evidence="1" id="KW-0539">Nucleus</keyword>
<dbReference type="InterPro" id="IPR001138">
    <property type="entry name" value="Zn2Cys6_DnaBD"/>
</dbReference>